<protein>
    <submittedName>
        <fullName evidence="1">Uncharacterized protein</fullName>
    </submittedName>
</protein>
<dbReference type="AlphaFoldDB" id="A0A1M6YWY0"/>
<dbReference type="RefSeq" id="WP_073279191.1">
    <property type="nucleotide sequence ID" value="NZ_FRAC01000027.1"/>
</dbReference>
<evidence type="ECO:0000313" key="2">
    <source>
        <dbReference type="Proteomes" id="UP000184386"/>
    </source>
</evidence>
<gene>
    <name evidence="1" type="ORF">SAMN02745136_04408</name>
</gene>
<sequence length="99" mass="11078">MEERVTPFSCYSILKPFIVPGSRGGRTRAGLEGTSVYCFRNLNSLDRVISTAGTKGKLLSEFLVSAAAPWRKQQSYINRKRCYALRLPVIPRADSVFCC</sequence>
<evidence type="ECO:0000313" key="1">
    <source>
        <dbReference type="EMBL" id="SHL22834.1"/>
    </source>
</evidence>
<proteinExistence type="predicted"/>
<accession>A0A1M6YWY0</accession>
<dbReference type="EMBL" id="FRAC01000027">
    <property type="protein sequence ID" value="SHL22834.1"/>
    <property type="molecule type" value="Genomic_DNA"/>
</dbReference>
<organism evidence="1 2">
    <name type="scientific">Anaerocolumna jejuensis DSM 15929</name>
    <dbReference type="NCBI Taxonomy" id="1121322"/>
    <lineage>
        <taxon>Bacteria</taxon>
        <taxon>Bacillati</taxon>
        <taxon>Bacillota</taxon>
        <taxon>Clostridia</taxon>
        <taxon>Lachnospirales</taxon>
        <taxon>Lachnospiraceae</taxon>
        <taxon>Anaerocolumna</taxon>
    </lineage>
</organism>
<keyword evidence="2" id="KW-1185">Reference proteome</keyword>
<reference evidence="1 2" key="1">
    <citation type="submission" date="2016-11" db="EMBL/GenBank/DDBJ databases">
        <authorList>
            <person name="Jaros S."/>
            <person name="Januszkiewicz K."/>
            <person name="Wedrychowicz H."/>
        </authorList>
    </citation>
    <scope>NUCLEOTIDE SEQUENCE [LARGE SCALE GENOMIC DNA]</scope>
    <source>
        <strain evidence="1 2">DSM 15929</strain>
    </source>
</reference>
<dbReference type="Proteomes" id="UP000184386">
    <property type="component" value="Unassembled WGS sequence"/>
</dbReference>
<dbReference type="OrthoDB" id="9848582at2"/>
<name>A0A1M6YWY0_9FIRM</name>